<protein>
    <recommendedName>
        <fullName evidence="4">LPXTG-motif cell wall anchor domain-containing protein</fullName>
    </recommendedName>
</protein>
<evidence type="ECO:0000256" key="1">
    <source>
        <dbReference type="SAM" id="Phobius"/>
    </source>
</evidence>
<keyword evidence="1" id="KW-1133">Transmembrane helix</keyword>
<gene>
    <name evidence="2" type="ORF">AAEO56_09075</name>
</gene>
<keyword evidence="1" id="KW-0472">Membrane</keyword>
<name>A0ABU9HW71_9FLAO</name>
<evidence type="ECO:0000313" key="2">
    <source>
        <dbReference type="EMBL" id="MEL1244410.1"/>
    </source>
</evidence>
<keyword evidence="3" id="KW-1185">Reference proteome</keyword>
<dbReference type="RefSeq" id="WP_341696727.1">
    <property type="nucleotide sequence ID" value="NZ_JBBYHR010000004.1"/>
</dbReference>
<comment type="caution">
    <text evidence="2">The sequence shown here is derived from an EMBL/GenBank/DDBJ whole genome shotgun (WGS) entry which is preliminary data.</text>
</comment>
<accession>A0ABU9HW71</accession>
<feature type="transmembrane region" description="Helical" evidence="1">
    <location>
        <begin position="31"/>
        <end position="56"/>
    </location>
</feature>
<dbReference type="EMBL" id="JBBYHR010000004">
    <property type="protein sequence ID" value="MEL1244410.1"/>
    <property type="molecule type" value="Genomic_DNA"/>
</dbReference>
<sequence length="79" mass="9288">MKLLYLLLFVFGLMLTGYLFLNDFSFDNISFSNYLISTLAILLSSCLVIGGILWLFSRRKSNYKDMMTIRQYYAYKSAR</sequence>
<reference evidence="2 3" key="1">
    <citation type="submission" date="2024-04" db="EMBL/GenBank/DDBJ databases">
        <title>Flavobacterium sp. DGU11 16S ribosomal RNA gene Genome sequencing and assembly.</title>
        <authorList>
            <person name="Park S."/>
        </authorList>
    </citation>
    <scope>NUCLEOTIDE SEQUENCE [LARGE SCALE GENOMIC DNA]</scope>
    <source>
        <strain evidence="2 3">DGU11</strain>
    </source>
</reference>
<organism evidence="2 3">
    <name type="scientific">Flavobacterium arundinis</name>
    <dbReference type="NCBI Taxonomy" id="3139143"/>
    <lineage>
        <taxon>Bacteria</taxon>
        <taxon>Pseudomonadati</taxon>
        <taxon>Bacteroidota</taxon>
        <taxon>Flavobacteriia</taxon>
        <taxon>Flavobacteriales</taxon>
        <taxon>Flavobacteriaceae</taxon>
        <taxon>Flavobacterium</taxon>
    </lineage>
</organism>
<evidence type="ECO:0000313" key="3">
    <source>
        <dbReference type="Proteomes" id="UP001464555"/>
    </source>
</evidence>
<dbReference type="Proteomes" id="UP001464555">
    <property type="component" value="Unassembled WGS sequence"/>
</dbReference>
<proteinExistence type="predicted"/>
<keyword evidence="1" id="KW-0812">Transmembrane</keyword>
<evidence type="ECO:0008006" key="4">
    <source>
        <dbReference type="Google" id="ProtNLM"/>
    </source>
</evidence>